<dbReference type="Gene3D" id="2.60.200.20">
    <property type="match status" value="1"/>
</dbReference>
<reference evidence="7 8" key="1">
    <citation type="submission" date="2019-06" db="EMBL/GenBank/DDBJ databases">
        <title>Sequencing the genomes of 1000 actinobacteria strains.</title>
        <authorList>
            <person name="Klenk H.-P."/>
        </authorList>
    </citation>
    <scope>NUCLEOTIDE SEQUENCE [LARGE SCALE GENOMIC DNA]</scope>
    <source>
        <strain evidence="7 8">DSM 18031</strain>
    </source>
</reference>
<dbReference type="InterPro" id="IPR027417">
    <property type="entry name" value="P-loop_NTPase"/>
</dbReference>
<protein>
    <submittedName>
        <fullName evidence="7">S-DNA-T family DNA segregation ATPase FtsK/SpoIIIE</fullName>
    </submittedName>
</protein>
<dbReference type="Pfam" id="PF01580">
    <property type="entry name" value="FtsK_SpoIIIE"/>
    <property type="match status" value="2"/>
</dbReference>
<dbReference type="PROSITE" id="PS50901">
    <property type="entry name" value="FTSK"/>
    <property type="match status" value="2"/>
</dbReference>
<sequence length="1580" mass="165078">MKMMLIVSGGTGSDCPVELTADATARVADVARLLILGHPEGNPLAEVALADAVPLTLRVRRPGETTVWALDPASPLERSGVRSGCWVQPIPEGEHHPGDTLLLPPLGRVEVLNGPQAGVRFSVIEGSNSIGRDASARIRLRSESVSRRHAVIEADSSMTVRDAGSVNGITVDGWRVTEAELAGAHIIRLGDISLSCTPVHARSRGAGERERAATVACVRSPRTDIAAESVAVDLPRPPAAVTPQRVPLVAVLAPVLMGGALFALTSAPMSLIFVALSPVVLVATWLDTRLTARRVWRTRMKRFWTDLGEASATLAAARRAELAARDRACLGGESAALAIADRTSAVWSREPQEDVFLRLRLGMGELASDTRVHSPARGEERDGAWDEVDAVAREFRTITPVPVTELLGQCGSLGITGDPRAAADLLRSVVLQLAGLHSPAELVLAGVGMHWGRGAELCVIEPAEWLPWLEWLPHADSARRLLRARPVAGDADSVAELVAGLEACVAARMAADRSRERRPAVVVVVASVTPAECGRLVAVAERGAGVGIHLIWVAPSVDCLPAACRTYVEVAGEGGSVTYGKTRRRVPLVSVEALAGPQFEVAVRRLAPLVEVGSREAAVAAALPRAVALRELLAADTPTGADADWIIASWARPSAGLGAIVGVGSAGPFGLDLRSQGPHALVGGTTGSGKSEFLQTWIMSLAARHGPDRLTFLLIDYKGGTAFAECTSLPHTVGLVTDLTPQLVQRALTSLSAELRYRERLLAEAGAKDLPDLESRNNGVAPPALVIVVDELAALAREVPEFLEGLVDIAQRGRSLGLHLVLATQRPAGVVTDNLRANITLRVALRVADERDSLDVVGVRDAAHIAGDTPGRAVVAVGSAPIAHLQTAYVGGRAVGPAARPAVAVRELGLGPGHPWCAPDPAADDPPGAPGPRDIERLRDAIVCAAQRTGALVPRRVWCDALPDILALEGLPTDARGVPLGLADYPAEQRQSVFTIRLDEVGNVAVMGTGGSGKTTALRSCAAALSVDVAADPVHIYALDYAGGALAALAALPTVGAVVTADDDEGTRRLLRQLATIIDDRAAQFSTCHAASLSEYRRRPGQSGEPRIVLLIDGFLPLWEAAEAEGVSCDLLRTVMAEGRAVGVHVMLTADRAGGIPSPLLATIQQRIVLRLASEGEYLTVGVTALAGENVPPGRARSLGASPGVEVQIGVYGGQCGSAEQAGALRELGARLHTHGISAAPPVPRMPERIPLESLPARGSGRATIGLTSESLQPISLPTTGVCVVAGPPASGRTTTIACVLAAMACTRVLSAVRLSATRGEGSSVWRWVASAEGPEELTELADALCARLGHTPASPVDSTLPGWLLTEASPAPATVALPLEWPPRGTTGVIVIDDVGECEGSGAEASLAALLRVARRAGVCVLVECDPATAAGAWQVYAELRAARTGIVLQPDDADGPGPLRATLPRSRRRDYSPGSGFLVDAGRVTRIQVAVPSVRPCESAVSVRGGERDVAGWVERPDVAVSVVRDIVDPAPISWVTPEFSPRSAGSPALRSLVDIGDEWDYARAGTFVATEHKLESK</sequence>
<evidence type="ECO:0000256" key="3">
    <source>
        <dbReference type="ARBA" id="ARBA00022840"/>
    </source>
</evidence>
<dbReference type="GO" id="GO:0005524">
    <property type="term" value="F:ATP binding"/>
    <property type="evidence" value="ECO:0007669"/>
    <property type="project" value="UniProtKB-UniRule"/>
</dbReference>
<dbReference type="SMART" id="SM00382">
    <property type="entry name" value="AAA"/>
    <property type="match status" value="3"/>
</dbReference>
<evidence type="ECO:0000256" key="1">
    <source>
        <dbReference type="ARBA" id="ARBA00022553"/>
    </source>
</evidence>
<dbReference type="InterPro" id="IPR008984">
    <property type="entry name" value="SMAD_FHA_dom_sf"/>
</dbReference>
<dbReference type="GO" id="GO:0003677">
    <property type="term" value="F:DNA binding"/>
    <property type="evidence" value="ECO:0007669"/>
    <property type="project" value="InterPro"/>
</dbReference>
<dbReference type="Pfam" id="PF00498">
    <property type="entry name" value="FHA"/>
    <property type="match status" value="1"/>
</dbReference>
<dbReference type="EMBL" id="VFPN01000001">
    <property type="protein sequence ID" value="TQM66205.1"/>
    <property type="molecule type" value="Genomic_DNA"/>
</dbReference>
<dbReference type="OrthoDB" id="9807790at2"/>
<feature type="domain" description="FHA" evidence="5">
    <location>
        <begin position="128"/>
        <end position="176"/>
    </location>
</feature>
<feature type="binding site" evidence="4">
    <location>
        <begin position="1008"/>
        <end position="1015"/>
    </location>
    <ligand>
        <name>ATP</name>
        <dbReference type="ChEBI" id="CHEBI:30616"/>
    </ligand>
</feature>
<dbReference type="Proteomes" id="UP000318331">
    <property type="component" value="Unassembled WGS sequence"/>
</dbReference>
<evidence type="ECO:0000256" key="4">
    <source>
        <dbReference type="PROSITE-ProRule" id="PRU00289"/>
    </source>
</evidence>
<keyword evidence="8" id="KW-1185">Reference proteome</keyword>
<dbReference type="SUPFAM" id="SSF52540">
    <property type="entry name" value="P-loop containing nucleoside triphosphate hydrolases"/>
    <property type="match status" value="2"/>
</dbReference>
<dbReference type="InterPro" id="IPR002543">
    <property type="entry name" value="FtsK_dom"/>
</dbReference>
<dbReference type="PANTHER" id="PTHR22683">
    <property type="entry name" value="SPORULATION PROTEIN RELATED"/>
    <property type="match status" value="1"/>
</dbReference>
<dbReference type="CDD" id="cd01127">
    <property type="entry name" value="TrwB_TraG_TraD_VirD4"/>
    <property type="match status" value="1"/>
</dbReference>
<comment type="caution">
    <text evidence="7">The sequence shown here is derived from an EMBL/GenBank/DDBJ whole genome shotgun (WGS) entry which is preliminary data.</text>
</comment>
<name>A0A543I6M0_9MICO</name>
<dbReference type="PROSITE" id="PS50006">
    <property type="entry name" value="FHA_DOMAIN"/>
    <property type="match status" value="1"/>
</dbReference>
<dbReference type="InterPro" id="IPR003593">
    <property type="entry name" value="AAA+_ATPase"/>
</dbReference>
<evidence type="ECO:0000313" key="8">
    <source>
        <dbReference type="Proteomes" id="UP000318331"/>
    </source>
</evidence>
<dbReference type="CDD" id="cd00060">
    <property type="entry name" value="FHA"/>
    <property type="match status" value="1"/>
</dbReference>
<evidence type="ECO:0000313" key="7">
    <source>
        <dbReference type="EMBL" id="TQM66205.1"/>
    </source>
</evidence>
<feature type="binding site" evidence="4">
    <location>
        <begin position="684"/>
        <end position="691"/>
    </location>
    <ligand>
        <name>ATP</name>
        <dbReference type="ChEBI" id="CHEBI:30616"/>
    </ligand>
</feature>
<feature type="domain" description="FtsK" evidence="6">
    <location>
        <begin position="990"/>
        <end position="1179"/>
    </location>
</feature>
<dbReference type="SMART" id="SM00240">
    <property type="entry name" value="FHA"/>
    <property type="match status" value="1"/>
</dbReference>
<keyword evidence="3 4" id="KW-0067">ATP-binding</keyword>
<dbReference type="InterPro" id="IPR050206">
    <property type="entry name" value="FtsK/SpoIIIE/SftA"/>
</dbReference>
<dbReference type="PANTHER" id="PTHR22683:SF1">
    <property type="entry name" value="TYPE VII SECRETION SYSTEM PROTEIN ESSC"/>
    <property type="match status" value="1"/>
</dbReference>
<dbReference type="Gene3D" id="3.40.50.300">
    <property type="entry name" value="P-loop containing nucleotide triphosphate hydrolases"/>
    <property type="match status" value="4"/>
</dbReference>
<evidence type="ECO:0000259" key="6">
    <source>
        <dbReference type="PROSITE" id="PS50901"/>
    </source>
</evidence>
<dbReference type="InterPro" id="IPR000253">
    <property type="entry name" value="FHA_dom"/>
</dbReference>
<evidence type="ECO:0000259" key="5">
    <source>
        <dbReference type="PROSITE" id="PS50006"/>
    </source>
</evidence>
<evidence type="ECO:0000256" key="2">
    <source>
        <dbReference type="ARBA" id="ARBA00022741"/>
    </source>
</evidence>
<feature type="domain" description="FtsK" evidence="6">
    <location>
        <begin position="666"/>
        <end position="854"/>
    </location>
</feature>
<keyword evidence="2 4" id="KW-0547">Nucleotide-binding</keyword>
<organism evidence="7 8">
    <name type="scientific">Klugiella xanthotipulae</name>
    <dbReference type="NCBI Taxonomy" id="244735"/>
    <lineage>
        <taxon>Bacteria</taxon>
        <taxon>Bacillati</taxon>
        <taxon>Actinomycetota</taxon>
        <taxon>Actinomycetes</taxon>
        <taxon>Micrococcales</taxon>
        <taxon>Microbacteriaceae</taxon>
        <taxon>Klugiella</taxon>
    </lineage>
</organism>
<keyword evidence="1" id="KW-0597">Phosphoprotein</keyword>
<gene>
    <name evidence="7" type="ORF">FB466_1036</name>
</gene>
<dbReference type="SUPFAM" id="SSF49879">
    <property type="entry name" value="SMAD/FHA domain"/>
    <property type="match status" value="1"/>
</dbReference>
<proteinExistence type="predicted"/>
<accession>A0A543I6M0</accession>